<proteinExistence type="predicted"/>
<feature type="transmembrane region" description="Helical" evidence="6">
    <location>
        <begin position="88"/>
        <end position="107"/>
    </location>
</feature>
<comment type="subcellular location">
    <subcellularLocation>
        <location evidence="1">Cell membrane</location>
        <topology evidence="1">Multi-pass membrane protein</topology>
    </subcellularLocation>
</comment>
<feature type="transmembrane region" description="Helical" evidence="6">
    <location>
        <begin position="114"/>
        <end position="132"/>
    </location>
</feature>
<accession>A0AAU9E9B1</accession>
<dbReference type="KEGG" id="dmp:FAK_07620"/>
<evidence type="ECO:0000256" key="3">
    <source>
        <dbReference type="ARBA" id="ARBA00022692"/>
    </source>
</evidence>
<organism evidence="7 8">
    <name type="scientific">Desulfoferula mesophila</name>
    <dbReference type="NCBI Taxonomy" id="3058419"/>
    <lineage>
        <taxon>Bacteria</taxon>
        <taxon>Pseudomonadati</taxon>
        <taxon>Thermodesulfobacteriota</taxon>
        <taxon>Desulfarculia</taxon>
        <taxon>Desulfarculales</taxon>
        <taxon>Desulfarculaceae</taxon>
        <taxon>Desulfoferula</taxon>
    </lineage>
</organism>
<dbReference type="PANTHER" id="PTHR30482">
    <property type="entry name" value="HIGH-AFFINITY BRANCHED-CHAIN AMINO ACID TRANSPORT SYSTEM PERMEASE"/>
    <property type="match status" value="1"/>
</dbReference>
<reference evidence="8" key="1">
    <citation type="journal article" date="2023" name="Arch. Microbiol.">
        <title>Desulfoferula mesophilus gen. nov. sp. nov., a mesophilic sulfate-reducing bacterium isolated from a brackish lake sediment.</title>
        <authorList>
            <person name="Watanabe T."/>
            <person name="Yabe T."/>
            <person name="Tsuji J.M."/>
            <person name="Fukui M."/>
        </authorList>
    </citation>
    <scope>NUCLEOTIDE SEQUENCE [LARGE SCALE GENOMIC DNA]</scope>
    <source>
        <strain evidence="8">12FAK</strain>
    </source>
</reference>
<dbReference type="InterPro" id="IPR043428">
    <property type="entry name" value="LivM-like"/>
</dbReference>
<evidence type="ECO:0000256" key="4">
    <source>
        <dbReference type="ARBA" id="ARBA00022989"/>
    </source>
</evidence>
<dbReference type="PANTHER" id="PTHR30482:SF18">
    <property type="entry name" value="BRANCHED AMINO ACID TRANSPORT SYSTEM PERMEASE"/>
    <property type="match status" value="1"/>
</dbReference>
<keyword evidence="8" id="KW-1185">Reference proteome</keyword>
<keyword evidence="4 6" id="KW-1133">Transmembrane helix</keyword>
<evidence type="ECO:0000256" key="1">
    <source>
        <dbReference type="ARBA" id="ARBA00004651"/>
    </source>
</evidence>
<dbReference type="RefSeq" id="WP_338605446.1">
    <property type="nucleotide sequence ID" value="NZ_AP028679.1"/>
</dbReference>
<evidence type="ECO:0000313" key="8">
    <source>
        <dbReference type="Proteomes" id="UP001366166"/>
    </source>
</evidence>
<name>A0AAU9E9B1_9BACT</name>
<feature type="transmembrane region" description="Helical" evidence="6">
    <location>
        <begin position="63"/>
        <end position="82"/>
    </location>
</feature>
<gene>
    <name evidence="7" type="primary">livM</name>
    <name evidence="7" type="ORF">FAK_07620</name>
</gene>
<protein>
    <submittedName>
        <fullName evidence="7">Branched-chain amino acid ABC transporter permease</fullName>
    </submittedName>
</protein>
<dbReference type="CDD" id="cd06581">
    <property type="entry name" value="TM_PBP1_LivM_like"/>
    <property type="match status" value="1"/>
</dbReference>
<keyword evidence="5 6" id="KW-0472">Membrane</keyword>
<dbReference type="GO" id="GO:0015658">
    <property type="term" value="F:branched-chain amino acid transmembrane transporter activity"/>
    <property type="evidence" value="ECO:0007669"/>
    <property type="project" value="InterPro"/>
</dbReference>
<dbReference type="Pfam" id="PF02653">
    <property type="entry name" value="BPD_transp_2"/>
    <property type="match status" value="1"/>
</dbReference>
<feature type="transmembrane region" description="Helical" evidence="6">
    <location>
        <begin position="37"/>
        <end position="56"/>
    </location>
</feature>
<dbReference type="GO" id="GO:0005886">
    <property type="term" value="C:plasma membrane"/>
    <property type="evidence" value="ECO:0007669"/>
    <property type="project" value="UniProtKB-SubCell"/>
</dbReference>
<feature type="transmembrane region" description="Helical" evidence="6">
    <location>
        <begin position="247"/>
        <end position="269"/>
    </location>
</feature>
<evidence type="ECO:0000256" key="6">
    <source>
        <dbReference type="SAM" id="Phobius"/>
    </source>
</evidence>
<keyword evidence="2" id="KW-1003">Cell membrane</keyword>
<evidence type="ECO:0000256" key="2">
    <source>
        <dbReference type="ARBA" id="ARBA00022475"/>
    </source>
</evidence>
<feature type="transmembrane region" description="Helical" evidence="6">
    <location>
        <begin position="161"/>
        <end position="180"/>
    </location>
</feature>
<dbReference type="InterPro" id="IPR001851">
    <property type="entry name" value="ABC_transp_permease"/>
</dbReference>
<dbReference type="AlphaFoldDB" id="A0AAU9E9B1"/>
<evidence type="ECO:0000256" key="5">
    <source>
        <dbReference type="ARBA" id="ARBA00023136"/>
    </source>
</evidence>
<sequence>MSASGKHFFGALAALAAGLALLPLAVSNPYYLNVLNVVALNVLVVTGLNLLIGYAGQISLGHAAFFGLGAYISGILSGSYGWEPWLSLLAAALLVALVALVLGLPTLRLEGNYLVMATLGFNLIVSVFMVQLDDITGGPSGYTGIPSLSLFGQPIATDLSFYWLAWGAVILGLILARNLVHSRVGRGLKALHESPLAAAASGVPIEAYKVKVFVISAVYASVAGSLYAHYYGIITPATFDIFKSVELVTMCIVGGMGSLWGGLFGAALLTPLPQLLAVVEEYKDIFFGGILLVLLIFLPQGLVGWLEGKRVRSGGRAF</sequence>
<dbReference type="EMBL" id="AP028679">
    <property type="protein sequence ID" value="BEQ13696.1"/>
    <property type="molecule type" value="Genomic_DNA"/>
</dbReference>
<evidence type="ECO:0000313" key="7">
    <source>
        <dbReference type="EMBL" id="BEQ13696.1"/>
    </source>
</evidence>
<keyword evidence="3 6" id="KW-0812">Transmembrane</keyword>
<feature type="transmembrane region" description="Helical" evidence="6">
    <location>
        <begin position="285"/>
        <end position="306"/>
    </location>
</feature>
<dbReference type="Proteomes" id="UP001366166">
    <property type="component" value="Chromosome"/>
</dbReference>